<dbReference type="GO" id="GO:0045259">
    <property type="term" value="C:proton-transporting ATP synthase complex"/>
    <property type="evidence" value="ECO:0007669"/>
    <property type="project" value="UniProtKB-KW"/>
</dbReference>
<proteinExistence type="inferred from homology"/>
<dbReference type="Gene3D" id="1.10.287.80">
    <property type="entry name" value="ATP synthase, gamma subunit, helix hairpin domain"/>
    <property type="match status" value="2"/>
</dbReference>
<evidence type="ECO:0000256" key="12">
    <source>
        <dbReference type="ARBA" id="ARBA00031066"/>
    </source>
</evidence>
<comment type="similarity">
    <text evidence="2">Belongs to the ATPase gamma chain family.</text>
</comment>
<dbReference type="SUPFAM" id="SSF144122">
    <property type="entry name" value="Tim10-like"/>
    <property type="match status" value="1"/>
</dbReference>
<dbReference type="CDD" id="cd12151">
    <property type="entry name" value="F1-ATPase_gamma"/>
    <property type="match status" value="2"/>
</dbReference>
<reference evidence="13" key="1">
    <citation type="submission" date="2020-11" db="EMBL/GenBank/DDBJ databases">
        <authorList>
            <person name="Tran Van P."/>
        </authorList>
    </citation>
    <scope>NUCLEOTIDE SEQUENCE</scope>
</reference>
<accession>A0A7R8ZQU0</accession>
<dbReference type="InterPro" id="IPR000131">
    <property type="entry name" value="ATP_synth_F1_gsu"/>
</dbReference>
<name>A0A7R8ZQU0_9CRUS</name>
<keyword evidence="6" id="KW-0999">Mitochondrion inner membrane</keyword>
<keyword evidence="9" id="KW-0472">Membrane</keyword>
<evidence type="ECO:0000313" key="13">
    <source>
        <dbReference type="EMBL" id="CAD7230809.1"/>
    </source>
</evidence>
<evidence type="ECO:0000256" key="3">
    <source>
        <dbReference type="ARBA" id="ARBA00020843"/>
    </source>
</evidence>
<dbReference type="OrthoDB" id="239812at2759"/>
<evidence type="ECO:0000256" key="9">
    <source>
        <dbReference type="ARBA" id="ARBA00023136"/>
    </source>
</evidence>
<evidence type="ECO:0000256" key="11">
    <source>
        <dbReference type="ARBA" id="ARBA00023310"/>
    </source>
</evidence>
<evidence type="ECO:0000256" key="5">
    <source>
        <dbReference type="ARBA" id="ARBA00022781"/>
    </source>
</evidence>
<keyword evidence="4" id="KW-0813">Transport</keyword>
<keyword evidence="11" id="KW-0066">ATP synthesis</keyword>
<dbReference type="InterPro" id="IPR023632">
    <property type="entry name" value="ATP_synth_F1_gsu_CS"/>
</dbReference>
<dbReference type="Gene3D" id="3.40.1380.10">
    <property type="match status" value="2"/>
</dbReference>
<dbReference type="InterPro" id="IPR035427">
    <property type="entry name" value="Tim10-like_dom_sf"/>
</dbReference>
<dbReference type="PANTHER" id="PTHR11693:SF22">
    <property type="entry name" value="ATP SYNTHASE SUBUNIT GAMMA, MITOCHONDRIAL"/>
    <property type="match status" value="1"/>
</dbReference>
<evidence type="ECO:0000256" key="10">
    <source>
        <dbReference type="ARBA" id="ARBA00023196"/>
    </source>
</evidence>
<sequence>MVSAAKYARAERELKNARPYGEGAAAFYDRVSVKVPPPEERKKRVIVAMTSDKGLCGAVHSSVCKAIRAEIATIQQDYRIVCVGDKSRAQLVRQYPRNIMMVVTDIGRKSPTFADAGLISDAIMSSGYDFDSGVVFYNYFRSVVSYRTSTIPLYNEATIANAEKYPLYDSLDSDVTQSYLEFSLAALMYHAMKESSTSEHSARMTAMDGASKNAGDMISKLTLSYNRTRQAVITKELIEIISGAAALTPDNMLLLPSVVGPFAAQVRTMATLKDISIRLKSVKNIQKITKSMKMVSAAKYARAERELKGARPYGEGAAAFYDRVAIQPPPPEARKKRLIVAMTSDKGLCGAIHSSICKAIRAEVAANPQQDYRIVCIGDKSRAQLKRLFGNNIMMVATEVGRKPPTFADAGIIAEAIMSSGYDFDSGVIFYNWYRSVVSYRTSTIPLYDESSITGAEKFPLYDSLDSDVTQSYLEFSLAALLYHAMKEANTSEQSARMTAMDNASKNAGEMIDKLTLTFNRTRQARLQTQELLKIFNKFATICHEYCTHVYAERTLTAAERDCVNKCATKLSHANSVIYSAFLREHPIRTQRRIEAEEAKLRAQFEAASAALSSETTSSSSSADLKASSENSKTTSTQSTST</sequence>
<evidence type="ECO:0000256" key="8">
    <source>
        <dbReference type="ARBA" id="ARBA00023128"/>
    </source>
</evidence>
<dbReference type="FunFam" id="1.10.287.80:FF:000001">
    <property type="entry name" value="ATP synthase gamma chain"/>
    <property type="match status" value="1"/>
</dbReference>
<evidence type="ECO:0000256" key="2">
    <source>
        <dbReference type="ARBA" id="ARBA00007681"/>
    </source>
</evidence>
<dbReference type="NCBIfam" id="TIGR01146">
    <property type="entry name" value="ATPsyn_F1gamma"/>
    <property type="match status" value="2"/>
</dbReference>
<dbReference type="GO" id="GO:0005743">
    <property type="term" value="C:mitochondrial inner membrane"/>
    <property type="evidence" value="ECO:0007669"/>
    <property type="project" value="UniProtKB-SubCell"/>
</dbReference>
<dbReference type="PANTHER" id="PTHR11693">
    <property type="entry name" value="ATP SYNTHASE GAMMA CHAIN"/>
    <property type="match status" value="1"/>
</dbReference>
<keyword evidence="7" id="KW-0406">Ion transport</keyword>
<dbReference type="InterPro" id="IPR035968">
    <property type="entry name" value="ATP_synth_F1_ATPase_gsu"/>
</dbReference>
<gene>
    <name evidence="13" type="ORF">CTOB1V02_LOCUS8665</name>
</gene>
<dbReference type="SUPFAM" id="SSF52943">
    <property type="entry name" value="ATP synthase (F1-ATPase), gamma subunit"/>
    <property type="match status" value="2"/>
</dbReference>
<organism evidence="13">
    <name type="scientific">Cyprideis torosa</name>
    <dbReference type="NCBI Taxonomy" id="163714"/>
    <lineage>
        <taxon>Eukaryota</taxon>
        <taxon>Metazoa</taxon>
        <taxon>Ecdysozoa</taxon>
        <taxon>Arthropoda</taxon>
        <taxon>Crustacea</taxon>
        <taxon>Oligostraca</taxon>
        <taxon>Ostracoda</taxon>
        <taxon>Podocopa</taxon>
        <taxon>Podocopida</taxon>
        <taxon>Cytherocopina</taxon>
        <taxon>Cytheroidea</taxon>
        <taxon>Cytherideidae</taxon>
        <taxon>Cyprideis</taxon>
    </lineage>
</organism>
<dbReference type="FunFam" id="3.40.1380.10:FF:000003">
    <property type="entry name" value="ATP synthase subunit gamma"/>
    <property type="match status" value="2"/>
</dbReference>
<keyword evidence="10" id="KW-0139">CF(1)</keyword>
<dbReference type="PROSITE" id="PS00153">
    <property type="entry name" value="ATPASE_GAMMA"/>
    <property type="match status" value="1"/>
</dbReference>
<evidence type="ECO:0000256" key="6">
    <source>
        <dbReference type="ARBA" id="ARBA00022792"/>
    </source>
</evidence>
<dbReference type="GO" id="GO:0046933">
    <property type="term" value="F:proton-transporting ATP synthase activity, rotational mechanism"/>
    <property type="evidence" value="ECO:0007669"/>
    <property type="project" value="InterPro"/>
</dbReference>
<dbReference type="Pfam" id="PF00231">
    <property type="entry name" value="ATP-synt"/>
    <property type="match status" value="2"/>
</dbReference>
<evidence type="ECO:0000256" key="4">
    <source>
        <dbReference type="ARBA" id="ARBA00022448"/>
    </source>
</evidence>
<protein>
    <recommendedName>
        <fullName evidence="3">ATP synthase subunit gamma, mitochondrial</fullName>
    </recommendedName>
    <alternativeName>
        <fullName evidence="12">F-ATPase gamma subunit</fullName>
    </alternativeName>
</protein>
<dbReference type="Gene3D" id="1.10.287.810">
    <property type="entry name" value="Mitochondrial import inner membrane translocase subunit tim13 like domains"/>
    <property type="match status" value="1"/>
</dbReference>
<dbReference type="PRINTS" id="PR00126">
    <property type="entry name" value="ATPASEGAMMA"/>
</dbReference>
<dbReference type="AlphaFoldDB" id="A0A7R8ZQU0"/>
<comment type="subcellular location">
    <subcellularLocation>
        <location evidence="1">Mitochondrion inner membrane</location>
        <topology evidence="1">Peripheral membrane protein</topology>
    </subcellularLocation>
</comment>
<keyword evidence="5" id="KW-0375">Hydrogen ion transport</keyword>
<evidence type="ECO:0000256" key="7">
    <source>
        <dbReference type="ARBA" id="ARBA00023065"/>
    </source>
</evidence>
<evidence type="ECO:0000256" key="1">
    <source>
        <dbReference type="ARBA" id="ARBA00004637"/>
    </source>
</evidence>
<keyword evidence="8" id="KW-0496">Mitochondrion</keyword>
<dbReference type="EMBL" id="OB662974">
    <property type="protein sequence ID" value="CAD7230809.1"/>
    <property type="molecule type" value="Genomic_DNA"/>
</dbReference>